<reference evidence="1" key="1">
    <citation type="submission" date="2021-10" db="EMBL/GenBank/DDBJ databases">
        <title>Melipona bicolor Genome sequencing and assembly.</title>
        <authorList>
            <person name="Araujo N.S."/>
            <person name="Arias M.C."/>
        </authorList>
    </citation>
    <scope>NUCLEOTIDE SEQUENCE</scope>
    <source>
        <strain evidence="1">USP_2M_L1-L4_2017</strain>
        <tissue evidence="1">Whole body</tissue>
    </source>
</reference>
<dbReference type="AlphaFoldDB" id="A0AA40FV36"/>
<evidence type="ECO:0000313" key="1">
    <source>
        <dbReference type="EMBL" id="KAK1125623.1"/>
    </source>
</evidence>
<gene>
    <name evidence="1" type="ORF">K0M31_005184</name>
</gene>
<comment type="caution">
    <text evidence="1">The sequence shown here is derived from an EMBL/GenBank/DDBJ whole genome shotgun (WGS) entry which is preliminary data.</text>
</comment>
<sequence>MATRVSDTGYRAQVLHRLWLRTSERCRPTLTVQDRENRINLRTSVPPGCRRLRLKPKTAAVFYDKREPGFLFQPVQSNVQISSCAFVELVSATRICQTFGKFCATKDERFCDLQVEIKLAVVGMFNEISDSEEEDNEDSY</sequence>
<evidence type="ECO:0000313" key="2">
    <source>
        <dbReference type="Proteomes" id="UP001177670"/>
    </source>
</evidence>
<keyword evidence="2" id="KW-1185">Reference proteome</keyword>
<accession>A0AA40FV36</accession>
<name>A0AA40FV36_9HYME</name>
<dbReference type="Proteomes" id="UP001177670">
    <property type="component" value="Unassembled WGS sequence"/>
</dbReference>
<proteinExistence type="predicted"/>
<organism evidence="1 2">
    <name type="scientific">Melipona bicolor</name>
    <dbReference type="NCBI Taxonomy" id="60889"/>
    <lineage>
        <taxon>Eukaryota</taxon>
        <taxon>Metazoa</taxon>
        <taxon>Ecdysozoa</taxon>
        <taxon>Arthropoda</taxon>
        <taxon>Hexapoda</taxon>
        <taxon>Insecta</taxon>
        <taxon>Pterygota</taxon>
        <taxon>Neoptera</taxon>
        <taxon>Endopterygota</taxon>
        <taxon>Hymenoptera</taxon>
        <taxon>Apocrita</taxon>
        <taxon>Aculeata</taxon>
        <taxon>Apoidea</taxon>
        <taxon>Anthophila</taxon>
        <taxon>Apidae</taxon>
        <taxon>Melipona</taxon>
    </lineage>
</organism>
<protein>
    <submittedName>
        <fullName evidence="1">Uncharacterized protein</fullName>
    </submittedName>
</protein>
<dbReference type="EMBL" id="JAHYIQ010000015">
    <property type="protein sequence ID" value="KAK1125623.1"/>
    <property type="molecule type" value="Genomic_DNA"/>
</dbReference>